<dbReference type="EMBL" id="WOET01000033">
    <property type="protein sequence ID" value="MUM75410.1"/>
    <property type="molecule type" value="Genomic_DNA"/>
</dbReference>
<evidence type="ECO:0000313" key="2">
    <source>
        <dbReference type="EMBL" id="MUM75410.1"/>
    </source>
</evidence>
<dbReference type="Gene3D" id="1.10.10.10">
    <property type="entry name" value="Winged helix-like DNA-binding domain superfamily/Winged helix DNA-binding domain"/>
    <property type="match status" value="1"/>
</dbReference>
<dbReference type="Gene3D" id="4.10.1090.10">
    <property type="entry name" value="Endosialidase, domain 4"/>
    <property type="match status" value="1"/>
</dbReference>
<dbReference type="Pfam" id="PF09008">
    <property type="entry name" value="Head_binding"/>
    <property type="match status" value="1"/>
</dbReference>
<dbReference type="InterPro" id="IPR011050">
    <property type="entry name" value="Pectin_lyase_fold/virulence"/>
</dbReference>
<dbReference type="InterPro" id="IPR044914">
    <property type="entry name" value="Endosialidase_C_dom_sf"/>
</dbReference>
<gene>
    <name evidence="2" type="ORF">GNZ05_25115</name>
</gene>
<dbReference type="InterPro" id="IPR009093">
    <property type="entry name" value="P22_tailspike_N"/>
</dbReference>
<dbReference type="Proteomes" id="UP000490727">
    <property type="component" value="Unassembled WGS sequence"/>
</dbReference>
<dbReference type="InterPro" id="IPR036730">
    <property type="entry name" value="P22_tailspike_N_sf"/>
</dbReference>
<dbReference type="SMART" id="SM00710">
    <property type="entry name" value="PbH1"/>
    <property type="match status" value="5"/>
</dbReference>
<evidence type="ECO:0000313" key="3">
    <source>
        <dbReference type="Proteomes" id="UP000490727"/>
    </source>
</evidence>
<sequence length="793" mass="85589">MSDITANVVVSMPSQLFTMARSFKAVANGKIYIGKIDTDPVNPENQIQVYVENEDGSHVPVSQPIIINAAGYPVYNGQIAKFVTVQGHSMAVYDAYGAQQFYFPNVLKYDPDQFRIYFDRVMHDMAKPITYFGAVPGEDCSEALESALHTGLPFFFPDGEWVVNKKIIYTGSFQMFGVGNAVIKSDKMFEFTDANNSVIADLTFQTISVPYVIKRDTTAWDATVSDVKQSRDGYQPTSLDTDIWDALPQIIKDQAINRTIECGAKFFSSTSSGVDNVNILRVSGLGVAFEIYGSKNSVASDCSITGNSRDAITFINDTVFNGISLPRGTGNRAVNNNVTYASQCGISWWGQDEFLCDGNNTQYCGESGIKIYQYDTNHPVSIVSKGSRIVNNYSAYNYYDGIDAQVWYPPATDPGVVARNVIKNNISIGSRHTGITSNGGQELVSGNHCRSTGGSGIRIVSNRSVIETNIATDCANASSQHSFQIFGMSIQGDGIISIGNRVNNSSSPASTYDYLHTGINGNDPASGDPGLDFGNTCSAGPDVMFISNNITSSMSEFLVGASSKTNTFNASLIARKNGYGVDLCGGNGEGSVNIRGDATFGASINFQPVSEDPSTTTPKGGLRYSFSAKKLIISTEREAKVEIGETAGVYPTADNSIGLGLPSNRWTAVYAANGTIVTSDGRLKCNERSLSEAELATANALKNMIKAYKFTESVEGKGENARIHFGVIAQEVIKAFNANGLDAFKYGIVCYDEWDSQSDLKDSSGNIITPEIKGGNRYGIRYDELLCFIIAAL</sequence>
<name>A0AAJ2YBC1_ECOLX</name>
<dbReference type="Gene3D" id="2.160.20.20">
    <property type="match status" value="1"/>
</dbReference>
<dbReference type="SUPFAM" id="SSF51327">
    <property type="entry name" value="Head-binding domain of phage P22 tailspike protein"/>
    <property type="match status" value="1"/>
</dbReference>
<dbReference type="FunFam" id="2.170.14.10:FF:000001">
    <property type="entry name" value="Tail spike protein"/>
    <property type="match status" value="1"/>
</dbReference>
<dbReference type="InterPro" id="IPR036388">
    <property type="entry name" value="WH-like_DNA-bd_sf"/>
</dbReference>
<evidence type="ECO:0000259" key="1">
    <source>
        <dbReference type="PROSITE" id="PS51688"/>
    </source>
</evidence>
<proteinExistence type="predicted"/>
<dbReference type="InterPro" id="IPR012332">
    <property type="entry name" value="Autotransporter_pectin_lyase_C"/>
</dbReference>
<dbReference type="RefSeq" id="WP_097490726.1">
    <property type="nucleotide sequence ID" value="NZ_NODG01000016.1"/>
</dbReference>
<dbReference type="SUPFAM" id="SSF51126">
    <property type="entry name" value="Pectin lyase-like"/>
    <property type="match status" value="1"/>
</dbReference>
<dbReference type="InterPro" id="IPR006626">
    <property type="entry name" value="PbH1"/>
</dbReference>
<dbReference type="InterPro" id="IPR030392">
    <property type="entry name" value="S74_ICA"/>
</dbReference>
<feature type="domain" description="Peptidase S74" evidence="1">
    <location>
        <begin position="679"/>
        <end position="793"/>
    </location>
</feature>
<protein>
    <recommendedName>
        <fullName evidence="1">Peptidase S74 domain-containing protein</fullName>
    </recommendedName>
</protein>
<comment type="caution">
    <text evidence="2">The sequence shown here is derived from an EMBL/GenBank/DDBJ whole genome shotgun (WGS) entry which is preliminary data.</text>
</comment>
<dbReference type="Pfam" id="PF13884">
    <property type="entry name" value="Peptidase_S74"/>
    <property type="match status" value="1"/>
</dbReference>
<reference evidence="2 3" key="1">
    <citation type="submission" date="2019-11" db="EMBL/GenBank/DDBJ databases">
        <title>Whole genome sequence analysis of environmental Escherichia coli from the feces of straw-necked ibis (Threskiornis spinicollis) nesting on inland wetlands.</title>
        <authorList>
            <person name="Wyrsch E.R."/>
            <person name="Roy Chowdhury P."/>
            <person name="Wallis L."/>
            <person name="Cummins M.L."/>
            <person name="Zingali T."/>
            <person name="Brandis K.J."/>
            <person name="Djordjevic S.P."/>
        </authorList>
    </citation>
    <scope>NUCLEOTIDE SEQUENCE [LARGE SCALE GENOMIC DNA]</scope>
    <source>
        <strain evidence="2 3">IBS12</strain>
    </source>
</reference>
<dbReference type="CDD" id="cd10144">
    <property type="entry name" value="Peptidase_S74_CIMCD"/>
    <property type="match status" value="1"/>
</dbReference>
<dbReference type="Gene3D" id="2.170.14.10">
    <property type="entry name" value="Phage P22 tailspike-like, N-terminal domain"/>
    <property type="match status" value="1"/>
</dbReference>
<dbReference type="AlphaFoldDB" id="A0AAJ2YBC1"/>
<dbReference type="PROSITE" id="PS51688">
    <property type="entry name" value="ICA"/>
    <property type="match status" value="1"/>
</dbReference>
<organism evidence="2 3">
    <name type="scientific">Escherichia coli</name>
    <dbReference type="NCBI Taxonomy" id="562"/>
    <lineage>
        <taxon>Bacteria</taxon>
        <taxon>Pseudomonadati</taxon>
        <taxon>Pseudomonadota</taxon>
        <taxon>Gammaproteobacteria</taxon>
        <taxon>Enterobacterales</taxon>
        <taxon>Enterobacteriaceae</taxon>
        <taxon>Escherichia</taxon>
    </lineage>
</organism>
<accession>A0AAJ2YBC1</accession>